<name>A0A8I2YQH9_9AGAM</name>
<dbReference type="OrthoDB" id="3366659at2759"/>
<protein>
    <submittedName>
        <fullName evidence="1">Uncharacterized protein</fullName>
    </submittedName>
</protein>
<comment type="caution">
    <text evidence="1">The sequence shown here is derived from an EMBL/GenBank/DDBJ whole genome shotgun (WGS) entry which is preliminary data.</text>
</comment>
<dbReference type="AlphaFoldDB" id="A0A8I2YQH9"/>
<gene>
    <name evidence="1" type="ORF">JVT61DRAFT_2175</name>
</gene>
<evidence type="ECO:0000313" key="1">
    <source>
        <dbReference type="EMBL" id="KAG6376200.1"/>
    </source>
</evidence>
<dbReference type="EMBL" id="JAGFBS010000012">
    <property type="protein sequence ID" value="KAG6376200.1"/>
    <property type="molecule type" value="Genomic_DNA"/>
</dbReference>
<dbReference type="Proteomes" id="UP000683000">
    <property type="component" value="Unassembled WGS sequence"/>
</dbReference>
<proteinExistence type="predicted"/>
<reference evidence="1" key="1">
    <citation type="submission" date="2021-03" db="EMBL/GenBank/DDBJ databases">
        <title>Evolutionary innovations through gain and loss of genes in the ectomycorrhizal Boletales.</title>
        <authorList>
            <person name="Wu G."/>
            <person name="Miyauchi S."/>
            <person name="Morin E."/>
            <person name="Yang Z.-L."/>
            <person name="Xu J."/>
            <person name="Martin F.M."/>
        </authorList>
    </citation>
    <scope>NUCLEOTIDE SEQUENCE</scope>
    <source>
        <strain evidence="1">BR01</strain>
    </source>
</reference>
<accession>A0A8I2YQH9</accession>
<organism evidence="1 2">
    <name type="scientific">Boletus reticuloceps</name>
    <dbReference type="NCBI Taxonomy" id="495285"/>
    <lineage>
        <taxon>Eukaryota</taxon>
        <taxon>Fungi</taxon>
        <taxon>Dikarya</taxon>
        <taxon>Basidiomycota</taxon>
        <taxon>Agaricomycotina</taxon>
        <taxon>Agaricomycetes</taxon>
        <taxon>Agaricomycetidae</taxon>
        <taxon>Boletales</taxon>
        <taxon>Boletineae</taxon>
        <taxon>Boletaceae</taxon>
        <taxon>Boletoideae</taxon>
        <taxon>Boletus</taxon>
    </lineage>
</organism>
<keyword evidence="2" id="KW-1185">Reference proteome</keyword>
<evidence type="ECO:0000313" key="2">
    <source>
        <dbReference type="Proteomes" id="UP000683000"/>
    </source>
</evidence>
<sequence length="145" mass="16085">MVLTLPGRQYQLRRQKLIHSIGNSMSEEPTSLSWADIRTSRLLDSGISGGLSGGILNAWKRMPGLLKLSFGFSTGILGGRRGLVPGLTTGALMCTFLQWCFNELNVFRIRHVSANQHPRPNIRYMAPSIPGKVHSQSSLHLRECK</sequence>